<comment type="caution">
    <text evidence="6">The sequence shown here is derived from an EMBL/GenBank/DDBJ whole genome shotgun (WGS) entry which is preliminary data.</text>
</comment>
<keyword evidence="5" id="KW-0460">Magnesium</keyword>
<dbReference type="AlphaFoldDB" id="A0A9C7PVX6"/>
<protein>
    <recommendedName>
        <fullName evidence="5">Ubiquinone biosynthesis O-methyltransferase, mitochondrial</fullName>
    </recommendedName>
    <alternativeName>
        <fullName evidence="5">3-demethylubiquinol 3-O-methyltransferase</fullName>
        <ecNumber evidence="5">2.1.1.64</ecNumber>
    </alternativeName>
    <alternativeName>
        <fullName evidence="5">3-demethylubiquinone 3-O-methyltransferase</fullName>
        <ecNumber evidence="5">2.1.1.-</ecNumber>
    </alternativeName>
    <alternativeName>
        <fullName evidence="5">Polyprenyldihydroxybenzoate methyltransferase</fullName>
        <ecNumber evidence="5">2.1.1.114</ecNumber>
    </alternativeName>
</protein>
<feature type="binding site" evidence="5">
    <location>
        <position position="51"/>
    </location>
    <ligand>
        <name>S-adenosyl-L-methionine</name>
        <dbReference type="ChEBI" id="CHEBI:59789"/>
    </ligand>
</feature>
<keyword evidence="5" id="KW-0999">Mitochondrion inner membrane</keyword>
<evidence type="ECO:0000256" key="2">
    <source>
        <dbReference type="ARBA" id="ARBA00022679"/>
    </source>
</evidence>
<dbReference type="EC" id="2.1.1.64" evidence="5"/>
<comment type="cofactor">
    <cofactor evidence="5">
        <name>Mg(2+)</name>
        <dbReference type="ChEBI" id="CHEBI:18420"/>
    </cofactor>
</comment>
<keyword evidence="4 5" id="KW-0949">S-adenosyl-L-methionine</keyword>
<comment type="function">
    <text evidence="5">O-methyltransferase required for two non-consecutive steps during ubiquinone biosynthesis. Catalyzes the 2 O-methylation of 3,4-dihydroxy-5-(all-trans-polyprenyl)benzoic acid into 4-hydroxy-3-methoxy-5-(all-trans-polyprenyl)benzoic acid. Also catalyzes the last step of ubiquinone biosynthesis by mediating methylation of 3-demethylubiquinone into ubiquinone. Also able to mediate the methylation of 3-demethylubiquinol into ubiquinol.</text>
</comment>
<dbReference type="GO" id="GO:0032259">
    <property type="term" value="P:methylation"/>
    <property type="evidence" value="ECO:0007669"/>
    <property type="project" value="UniProtKB-KW"/>
</dbReference>
<dbReference type="Pfam" id="PF13489">
    <property type="entry name" value="Methyltransf_23"/>
    <property type="match status" value="1"/>
</dbReference>
<feature type="binding site" evidence="5">
    <location>
        <position position="150"/>
    </location>
    <ligand>
        <name>S-adenosyl-L-methionine</name>
        <dbReference type="ChEBI" id="CHEBI:59789"/>
    </ligand>
</feature>
<evidence type="ECO:0000256" key="5">
    <source>
        <dbReference type="HAMAP-Rule" id="MF_03190"/>
    </source>
</evidence>
<dbReference type="CDD" id="cd02440">
    <property type="entry name" value="AdoMet_MTases"/>
    <property type="match status" value="1"/>
</dbReference>
<comment type="catalytic activity">
    <reaction evidence="5">
        <text>a 3-demethylubiquinone + S-adenosyl-L-methionine = a ubiquinone + S-adenosyl-L-homocysteine</text>
        <dbReference type="Rhea" id="RHEA:81215"/>
        <dbReference type="Rhea" id="RHEA-COMP:9565"/>
        <dbReference type="Rhea" id="RHEA-COMP:19654"/>
        <dbReference type="ChEBI" id="CHEBI:16389"/>
        <dbReference type="ChEBI" id="CHEBI:57856"/>
        <dbReference type="ChEBI" id="CHEBI:59789"/>
        <dbReference type="ChEBI" id="CHEBI:231825"/>
    </reaction>
</comment>
<dbReference type="HAMAP" id="MF_00472">
    <property type="entry name" value="UbiG"/>
    <property type="match status" value="1"/>
</dbReference>
<dbReference type="EC" id="2.1.1.-" evidence="5"/>
<comment type="catalytic activity">
    <reaction evidence="5">
        <text>a 3,4-dihydroxy-5-(all-trans-polyprenyl)benzoate + S-adenosyl-L-methionine = a 4-hydroxy-3-methoxy-5-(all-trans-polyprenyl)benzoate + S-adenosyl-L-homocysteine + H(+)</text>
        <dbReference type="Rhea" id="RHEA:44452"/>
        <dbReference type="Rhea" id="RHEA-COMP:10930"/>
        <dbReference type="Rhea" id="RHEA-COMP:10931"/>
        <dbReference type="ChEBI" id="CHEBI:15378"/>
        <dbReference type="ChEBI" id="CHEBI:57856"/>
        <dbReference type="ChEBI" id="CHEBI:59789"/>
        <dbReference type="ChEBI" id="CHEBI:64694"/>
        <dbReference type="ChEBI" id="CHEBI:84443"/>
        <dbReference type="EC" id="2.1.1.114"/>
    </reaction>
</comment>
<comment type="catalytic activity">
    <reaction evidence="5">
        <text>a 3-demethylubiquinol + S-adenosyl-L-methionine = a ubiquinol + S-adenosyl-L-homocysteine + H(+)</text>
        <dbReference type="Rhea" id="RHEA:44380"/>
        <dbReference type="Rhea" id="RHEA-COMP:9566"/>
        <dbReference type="Rhea" id="RHEA-COMP:10914"/>
        <dbReference type="ChEBI" id="CHEBI:15378"/>
        <dbReference type="ChEBI" id="CHEBI:17976"/>
        <dbReference type="ChEBI" id="CHEBI:57856"/>
        <dbReference type="ChEBI" id="CHEBI:59789"/>
        <dbReference type="ChEBI" id="CHEBI:84422"/>
        <dbReference type="EC" id="2.1.1.64"/>
    </reaction>
</comment>
<feature type="binding site" evidence="5">
    <location>
        <position position="155"/>
    </location>
    <ligand>
        <name>Mg(2+)</name>
        <dbReference type="ChEBI" id="CHEBI:18420"/>
    </ligand>
</feature>
<keyword evidence="5" id="KW-0479">Metal-binding</keyword>
<evidence type="ECO:0000256" key="4">
    <source>
        <dbReference type="ARBA" id="ARBA00022691"/>
    </source>
</evidence>
<feature type="binding site" evidence="5">
    <location>
        <position position="154"/>
    </location>
    <ligand>
        <name>Mg(2+)</name>
        <dbReference type="ChEBI" id="CHEBI:18420"/>
    </ligand>
</feature>
<keyword evidence="5" id="KW-0472">Membrane</keyword>
<accession>A0A9C7PVX6</accession>
<dbReference type="GO" id="GO:0031314">
    <property type="term" value="C:extrinsic component of mitochondrial inner membrane"/>
    <property type="evidence" value="ECO:0007669"/>
    <property type="project" value="UniProtKB-UniRule"/>
</dbReference>
<dbReference type="GO" id="GO:0046872">
    <property type="term" value="F:metal ion binding"/>
    <property type="evidence" value="ECO:0007669"/>
    <property type="project" value="UniProtKB-KW"/>
</dbReference>
<keyword evidence="5" id="KW-0496">Mitochondrion</keyword>
<dbReference type="Gene3D" id="3.40.50.150">
    <property type="entry name" value="Vaccinia Virus protein VP39"/>
    <property type="match status" value="1"/>
</dbReference>
<keyword evidence="2 5" id="KW-0808">Transferase</keyword>
<comment type="subcellular location">
    <subcellularLocation>
        <location evidence="5">Mitochondrion inner membrane</location>
        <topology evidence="5">Peripheral membrane protein</topology>
        <orientation evidence="5">Matrix side</orientation>
    </subcellularLocation>
</comment>
<feature type="binding site" evidence="5">
    <location>
        <position position="83"/>
    </location>
    <ligand>
        <name>S-adenosyl-L-methionine</name>
        <dbReference type="ChEBI" id="CHEBI:59789"/>
    </ligand>
</feature>
<evidence type="ECO:0000256" key="3">
    <source>
        <dbReference type="ARBA" id="ARBA00022688"/>
    </source>
</evidence>
<keyword evidence="1 5" id="KW-0489">Methyltransferase</keyword>
<dbReference type="OrthoDB" id="3265906at2759"/>
<keyword evidence="7" id="KW-1185">Reference proteome</keyword>
<dbReference type="InterPro" id="IPR010233">
    <property type="entry name" value="UbiG_MeTrfase"/>
</dbReference>
<reference evidence="6" key="1">
    <citation type="journal article" date="2022" name="Proc. Natl. Acad. Sci. U.S.A.">
        <title>Life cycle and functional genomics of the unicellular red alga Galdieria for elucidating algal and plant evolution and industrial use.</title>
        <authorList>
            <person name="Hirooka S."/>
            <person name="Itabashi T."/>
            <person name="Ichinose T.M."/>
            <person name="Onuma R."/>
            <person name="Fujiwara T."/>
            <person name="Yamashita S."/>
            <person name="Jong L.W."/>
            <person name="Tomita R."/>
            <person name="Iwane A.H."/>
            <person name="Miyagishima S.Y."/>
        </authorList>
    </citation>
    <scope>NUCLEOTIDE SEQUENCE</scope>
    <source>
        <strain evidence="6">NBRC 102759</strain>
    </source>
</reference>
<gene>
    <name evidence="6" type="ORF">GpartN1_g3554.t1</name>
</gene>
<dbReference type="Proteomes" id="UP001061958">
    <property type="component" value="Unassembled WGS sequence"/>
</dbReference>
<comment type="subunit">
    <text evidence="5">Component of a multi-subunit COQ enzyme complex.</text>
</comment>
<dbReference type="EC" id="2.1.1.114" evidence="5"/>
<organism evidence="6 7">
    <name type="scientific">Galdieria partita</name>
    <dbReference type="NCBI Taxonomy" id="83374"/>
    <lineage>
        <taxon>Eukaryota</taxon>
        <taxon>Rhodophyta</taxon>
        <taxon>Bangiophyceae</taxon>
        <taxon>Galdieriales</taxon>
        <taxon>Galdieriaceae</taxon>
        <taxon>Galdieria</taxon>
    </lineage>
</organism>
<reference evidence="6" key="2">
    <citation type="submission" date="2022-01" db="EMBL/GenBank/DDBJ databases">
        <authorList>
            <person name="Hirooka S."/>
            <person name="Miyagishima S.Y."/>
        </authorList>
    </citation>
    <scope>NUCLEOTIDE SEQUENCE</scope>
    <source>
        <strain evidence="6">NBRC 102759</strain>
    </source>
</reference>
<comment type="similarity">
    <text evidence="5">Belongs to the class I-like SAM-binding methyltransferase superfamily. UbiG/COQ3 family.</text>
</comment>
<evidence type="ECO:0000313" key="6">
    <source>
        <dbReference type="EMBL" id="GJQ11763.1"/>
    </source>
</evidence>
<dbReference type="InterPro" id="IPR029063">
    <property type="entry name" value="SAM-dependent_MTases_sf"/>
</dbReference>
<feature type="binding site" evidence="5">
    <location>
        <position position="104"/>
    </location>
    <ligand>
        <name>S-adenosyl-L-methionine</name>
        <dbReference type="ChEBI" id="CHEBI:59789"/>
    </ligand>
</feature>
<dbReference type="SUPFAM" id="SSF53335">
    <property type="entry name" value="S-adenosyl-L-methionine-dependent methyltransferases"/>
    <property type="match status" value="1"/>
</dbReference>
<name>A0A9C7PVX6_9RHOD</name>
<sequence length="287" mass="32319">MKAISWSSGKRILKLGYYRYVSEVAKFNKHAKEWWSPTGPVAPLLRFNPARIAVIRAAIETYISSSKELQQLPLQGISILDVGCGGGILCEPLGRLGASVLGIDEAQDAIETARKHVSLDPFLGTSVKYRLCSLSDLVSEQLQFDCVTCLEVIEHVENPQLFLDTLKQTVRPQGLLIISTINRTFFSWLSAIFMAENILGWIPKGTHQWQKLVRPEEITWCLSNDMKLLSSVGFAFHPFDNTIRLTRNLGVNYLMVWKKCSGNQSIGEPVKSYAVHEDNKECPKREH</sequence>
<keyword evidence="3 5" id="KW-0831">Ubiquinone biosynthesis</keyword>
<evidence type="ECO:0000313" key="7">
    <source>
        <dbReference type="Proteomes" id="UP001061958"/>
    </source>
</evidence>
<comment type="pathway">
    <text evidence="5">Cofactor biosynthesis; ubiquinone biosynthesis.</text>
</comment>
<dbReference type="PANTHER" id="PTHR43464">
    <property type="entry name" value="METHYLTRANSFERASE"/>
    <property type="match status" value="1"/>
</dbReference>
<dbReference type="NCBIfam" id="TIGR01983">
    <property type="entry name" value="UbiG"/>
    <property type="match status" value="1"/>
</dbReference>
<dbReference type="EMBL" id="BQMJ01000027">
    <property type="protein sequence ID" value="GJQ11763.1"/>
    <property type="molecule type" value="Genomic_DNA"/>
</dbReference>
<proteinExistence type="inferred from homology"/>
<dbReference type="GO" id="GO:0010420">
    <property type="term" value="F:polyprenyldihydroxybenzoate methyltransferase activity"/>
    <property type="evidence" value="ECO:0007669"/>
    <property type="project" value="UniProtKB-UniRule"/>
</dbReference>
<evidence type="ECO:0000256" key="1">
    <source>
        <dbReference type="ARBA" id="ARBA00022603"/>
    </source>
</evidence>
<dbReference type="GO" id="GO:0061542">
    <property type="term" value="F:3-demethylubiquinol 3-O-methyltransferase activity"/>
    <property type="evidence" value="ECO:0007669"/>
    <property type="project" value="UniProtKB-UniRule"/>
</dbReference>
<dbReference type="PANTHER" id="PTHR43464:SF19">
    <property type="entry name" value="UBIQUINONE BIOSYNTHESIS O-METHYLTRANSFERASE, MITOCHONDRIAL"/>
    <property type="match status" value="1"/>
</dbReference>
<feature type="binding site" evidence="5">
    <location>
        <position position="151"/>
    </location>
    <ligand>
        <name>Mg(2+)</name>
        <dbReference type="ChEBI" id="CHEBI:18420"/>
    </ligand>
</feature>